<evidence type="ECO:0000259" key="5">
    <source>
        <dbReference type="PROSITE" id="PS50931"/>
    </source>
</evidence>
<dbReference type="GO" id="GO:0005829">
    <property type="term" value="C:cytosol"/>
    <property type="evidence" value="ECO:0007669"/>
    <property type="project" value="TreeGrafter"/>
</dbReference>
<name>A0A853BJI7_9ACTN</name>
<reference evidence="6 7" key="1">
    <citation type="submission" date="2020-07" db="EMBL/GenBank/DDBJ databases">
        <title>Sequencing the genomes of 1000 actinobacteria strains.</title>
        <authorList>
            <person name="Klenk H.-P."/>
        </authorList>
    </citation>
    <scope>NUCLEOTIDE SEQUENCE [LARGE SCALE GENOMIC DNA]</scope>
    <source>
        <strain evidence="6 7">DSM 45927</strain>
    </source>
</reference>
<dbReference type="Gene3D" id="3.40.190.290">
    <property type="match status" value="1"/>
</dbReference>
<dbReference type="InterPro" id="IPR005119">
    <property type="entry name" value="LysR_subst-bd"/>
</dbReference>
<protein>
    <submittedName>
        <fullName evidence="6">DNA-binding transcriptional LysR family regulator</fullName>
    </submittedName>
</protein>
<sequence length="293" mass="30781">MELRHLEHFVAVAEEQHFTRAAEVLGIAQSGLSASVRALERELGADLFVRTTRRVRLTEAGRALLTEARRTLACATAAREAVKAVGGLLTGTLRVGTEQCMAAIEPVALLADFRTRHPGVEVHLVQAGSARLLESVRSGELDLAFVAGVAPPQGVRLEPLTEEPMLLLCRPDHPLAGAGGAVALERLAGEVFVDLHPDWGSRRAADAAFSAAGVRRQVAMQVSDVFTLLDLVTRGLGVAVVPRPVTAKPQAATLRAVPLAAAAAWRVGVATSAARRPGAAAQALAAMIQHPPC</sequence>
<dbReference type="PANTHER" id="PTHR30419">
    <property type="entry name" value="HTH-TYPE TRANSCRIPTIONAL REGULATOR YBHD"/>
    <property type="match status" value="1"/>
</dbReference>
<feature type="domain" description="HTH lysR-type" evidence="5">
    <location>
        <begin position="1"/>
        <end position="58"/>
    </location>
</feature>
<dbReference type="PRINTS" id="PR00039">
    <property type="entry name" value="HTHLYSR"/>
</dbReference>
<dbReference type="GO" id="GO:0003700">
    <property type="term" value="F:DNA-binding transcription factor activity"/>
    <property type="evidence" value="ECO:0007669"/>
    <property type="project" value="InterPro"/>
</dbReference>
<keyword evidence="3 6" id="KW-0238">DNA-binding</keyword>
<dbReference type="EMBL" id="JACCFO010000001">
    <property type="protein sequence ID" value="NYI95639.1"/>
    <property type="molecule type" value="Genomic_DNA"/>
</dbReference>
<keyword evidence="2" id="KW-0805">Transcription regulation</keyword>
<dbReference type="PANTHER" id="PTHR30419:SF31">
    <property type="entry name" value="BLR3139 PROTEIN"/>
    <property type="match status" value="1"/>
</dbReference>
<dbReference type="PROSITE" id="PS50931">
    <property type="entry name" value="HTH_LYSR"/>
    <property type="match status" value="1"/>
</dbReference>
<dbReference type="Pfam" id="PF03466">
    <property type="entry name" value="LysR_substrate"/>
    <property type="match status" value="1"/>
</dbReference>
<dbReference type="GO" id="GO:0003677">
    <property type="term" value="F:DNA binding"/>
    <property type="evidence" value="ECO:0007669"/>
    <property type="project" value="UniProtKB-KW"/>
</dbReference>
<dbReference type="InterPro" id="IPR050950">
    <property type="entry name" value="HTH-type_LysR_regulators"/>
</dbReference>
<evidence type="ECO:0000256" key="2">
    <source>
        <dbReference type="ARBA" id="ARBA00023015"/>
    </source>
</evidence>
<dbReference type="FunFam" id="1.10.10.10:FF:000001">
    <property type="entry name" value="LysR family transcriptional regulator"/>
    <property type="match status" value="1"/>
</dbReference>
<proteinExistence type="inferred from homology"/>
<organism evidence="6 7">
    <name type="scientific">Streptomonospora nanhaiensis</name>
    <dbReference type="NCBI Taxonomy" id="1323731"/>
    <lineage>
        <taxon>Bacteria</taxon>
        <taxon>Bacillati</taxon>
        <taxon>Actinomycetota</taxon>
        <taxon>Actinomycetes</taxon>
        <taxon>Streptosporangiales</taxon>
        <taxon>Nocardiopsidaceae</taxon>
        <taxon>Streptomonospora</taxon>
    </lineage>
</organism>
<dbReference type="AlphaFoldDB" id="A0A853BJI7"/>
<evidence type="ECO:0000313" key="7">
    <source>
        <dbReference type="Proteomes" id="UP000575985"/>
    </source>
</evidence>
<dbReference type="SUPFAM" id="SSF53850">
    <property type="entry name" value="Periplasmic binding protein-like II"/>
    <property type="match status" value="1"/>
</dbReference>
<evidence type="ECO:0000313" key="6">
    <source>
        <dbReference type="EMBL" id="NYI95639.1"/>
    </source>
</evidence>
<evidence type="ECO:0000256" key="1">
    <source>
        <dbReference type="ARBA" id="ARBA00009437"/>
    </source>
</evidence>
<dbReference type="SUPFAM" id="SSF46785">
    <property type="entry name" value="Winged helix' DNA-binding domain"/>
    <property type="match status" value="1"/>
</dbReference>
<keyword evidence="4" id="KW-0804">Transcription</keyword>
<dbReference type="Pfam" id="PF00126">
    <property type="entry name" value="HTH_1"/>
    <property type="match status" value="1"/>
</dbReference>
<evidence type="ECO:0000256" key="3">
    <source>
        <dbReference type="ARBA" id="ARBA00023125"/>
    </source>
</evidence>
<dbReference type="InterPro" id="IPR000847">
    <property type="entry name" value="LysR_HTH_N"/>
</dbReference>
<dbReference type="Proteomes" id="UP000575985">
    <property type="component" value="Unassembled WGS sequence"/>
</dbReference>
<comment type="similarity">
    <text evidence="1">Belongs to the LysR transcriptional regulatory family.</text>
</comment>
<gene>
    <name evidence="6" type="ORF">HNR12_001916</name>
</gene>
<accession>A0A853BJI7</accession>
<evidence type="ECO:0000256" key="4">
    <source>
        <dbReference type="ARBA" id="ARBA00023163"/>
    </source>
</evidence>
<dbReference type="RefSeq" id="WP_179767131.1">
    <property type="nucleotide sequence ID" value="NZ_JACCFO010000001.1"/>
</dbReference>
<dbReference type="InterPro" id="IPR036390">
    <property type="entry name" value="WH_DNA-bd_sf"/>
</dbReference>
<dbReference type="Gene3D" id="1.10.10.10">
    <property type="entry name" value="Winged helix-like DNA-binding domain superfamily/Winged helix DNA-binding domain"/>
    <property type="match status" value="1"/>
</dbReference>
<comment type="caution">
    <text evidence="6">The sequence shown here is derived from an EMBL/GenBank/DDBJ whole genome shotgun (WGS) entry which is preliminary data.</text>
</comment>
<keyword evidence="7" id="KW-1185">Reference proteome</keyword>
<dbReference type="InterPro" id="IPR036388">
    <property type="entry name" value="WH-like_DNA-bd_sf"/>
</dbReference>